<feature type="signal peptide" evidence="1">
    <location>
        <begin position="1"/>
        <end position="19"/>
    </location>
</feature>
<dbReference type="InterPro" id="IPR013424">
    <property type="entry name" value="Ice-binding_C"/>
</dbReference>
<sequence length="264" mass="26887">MKLYLIAASALLAAGTAEAQQFSASPDIFTGSGYAASYVGPGGNVQPSNKALGSVWGGGAGTFDAFGWYNTGTGGLGLTRQVELLSGNTFRFFDTFTNSGSSVANVAVNFFGNLGSDGDELVSYDQGGLIVSCQDDGAGACTDNAVIALVSGNNGLGTAAITPDRYNAGYLLNVLPGQSVSLLNYAFLARDVNGPTADDVALATSTGQALLAAPRLEGLTSDQVARIVNFAAPVPEPKTWAMLLLGFATIGVLLRRRRGVAAAA</sequence>
<gene>
    <name evidence="3" type="ORF">F4693_002280</name>
</gene>
<dbReference type="Proteomes" id="UP000522313">
    <property type="component" value="Unassembled WGS sequence"/>
</dbReference>
<evidence type="ECO:0000259" key="2">
    <source>
        <dbReference type="Pfam" id="PF07589"/>
    </source>
</evidence>
<evidence type="ECO:0000313" key="4">
    <source>
        <dbReference type="Proteomes" id="UP000522313"/>
    </source>
</evidence>
<accession>A0A7X0MN39</accession>
<organism evidence="3 4">
    <name type="scientific">Sphingomonas endophytica</name>
    <dbReference type="NCBI Taxonomy" id="869719"/>
    <lineage>
        <taxon>Bacteria</taxon>
        <taxon>Pseudomonadati</taxon>
        <taxon>Pseudomonadota</taxon>
        <taxon>Alphaproteobacteria</taxon>
        <taxon>Sphingomonadales</taxon>
        <taxon>Sphingomonadaceae</taxon>
        <taxon>Sphingomonas</taxon>
    </lineage>
</organism>
<protein>
    <recommendedName>
        <fullName evidence="2">Ice-binding protein C-terminal domain-containing protein</fullName>
    </recommendedName>
</protein>
<name>A0A7X0MN39_9SPHN</name>
<dbReference type="Pfam" id="PF07589">
    <property type="entry name" value="PEP-CTERM"/>
    <property type="match status" value="1"/>
</dbReference>
<comment type="caution">
    <text evidence="3">The sequence shown here is derived from an EMBL/GenBank/DDBJ whole genome shotgun (WGS) entry which is preliminary data.</text>
</comment>
<dbReference type="AlphaFoldDB" id="A0A7X0MN39"/>
<evidence type="ECO:0000313" key="3">
    <source>
        <dbReference type="EMBL" id="MBB6505292.1"/>
    </source>
</evidence>
<dbReference type="NCBIfam" id="NF035944">
    <property type="entry name" value="PEPxxWA-CTERM"/>
    <property type="match status" value="1"/>
</dbReference>
<feature type="chain" id="PRO_5031519225" description="Ice-binding protein C-terminal domain-containing protein" evidence="1">
    <location>
        <begin position="20"/>
        <end position="264"/>
    </location>
</feature>
<evidence type="ECO:0000256" key="1">
    <source>
        <dbReference type="SAM" id="SignalP"/>
    </source>
</evidence>
<dbReference type="EMBL" id="JACHBT010000011">
    <property type="protein sequence ID" value="MBB6505292.1"/>
    <property type="molecule type" value="Genomic_DNA"/>
</dbReference>
<keyword evidence="1" id="KW-0732">Signal</keyword>
<dbReference type="NCBIfam" id="TIGR02595">
    <property type="entry name" value="PEP_CTERM"/>
    <property type="match status" value="1"/>
</dbReference>
<feature type="domain" description="Ice-binding protein C-terminal" evidence="2">
    <location>
        <begin position="233"/>
        <end position="257"/>
    </location>
</feature>
<dbReference type="RefSeq" id="WP_184506030.1">
    <property type="nucleotide sequence ID" value="NZ_JACHBT010000011.1"/>
</dbReference>
<proteinExistence type="predicted"/>
<reference evidence="3 4" key="2">
    <citation type="submission" date="2020-08" db="EMBL/GenBank/DDBJ databases">
        <authorList>
            <person name="Partida-Martinez L."/>
            <person name="Huntemann M."/>
            <person name="Clum A."/>
            <person name="Wang J."/>
            <person name="Palaniappan K."/>
            <person name="Ritter S."/>
            <person name="Chen I.-M."/>
            <person name="Stamatis D."/>
            <person name="Reddy T."/>
            <person name="O'Malley R."/>
            <person name="Daum C."/>
            <person name="Shapiro N."/>
            <person name="Ivanova N."/>
            <person name="Kyrpides N."/>
            <person name="Woyke T."/>
        </authorList>
    </citation>
    <scope>NUCLEOTIDE SEQUENCE [LARGE SCALE GENOMIC DNA]</scope>
    <source>
        <strain evidence="3 4">AS3.13</strain>
    </source>
</reference>
<reference evidence="3 4" key="1">
    <citation type="submission" date="2020-08" db="EMBL/GenBank/DDBJ databases">
        <title>The Agave Microbiome: Exploring the role of microbial communities in plant adaptations to desert environments.</title>
        <authorList>
            <person name="Partida-Martinez L.P."/>
        </authorList>
    </citation>
    <scope>NUCLEOTIDE SEQUENCE [LARGE SCALE GENOMIC DNA]</scope>
    <source>
        <strain evidence="3 4">AS3.13</strain>
    </source>
</reference>